<organism evidence="1 2">
    <name type="scientific">Halodesulfovibrio marinisediminis DSM 17456</name>
    <dbReference type="NCBI Taxonomy" id="1121457"/>
    <lineage>
        <taxon>Bacteria</taxon>
        <taxon>Pseudomonadati</taxon>
        <taxon>Thermodesulfobacteriota</taxon>
        <taxon>Desulfovibrionia</taxon>
        <taxon>Desulfovibrionales</taxon>
        <taxon>Desulfovibrionaceae</taxon>
        <taxon>Halodesulfovibrio</taxon>
    </lineage>
</organism>
<dbReference type="NCBIfam" id="TIGR01634">
    <property type="entry name" value="tail_P2_I"/>
    <property type="match status" value="1"/>
</dbReference>
<gene>
    <name evidence="1" type="ORF">SAMN02745161_2336</name>
</gene>
<name>A0A1N6I1G1_9BACT</name>
<dbReference type="AlphaFoldDB" id="A0A1N6I1G1"/>
<accession>A0A1N6I1G1</accession>
<dbReference type="InterPro" id="IPR006521">
    <property type="entry name" value="Tail_protein_I"/>
</dbReference>
<dbReference type="EMBL" id="FSRG01000006">
    <property type="protein sequence ID" value="SIO25789.1"/>
    <property type="molecule type" value="Genomic_DNA"/>
</dbReference>
<proteinExistence type="predicted"/>
<evidence type="ECO:0000313" key="1">
    <source>
        <dbReference type="EMBL" id="SIO25789.1"/>
    </source>
</evidence>
<sequence length="199" mass="22067">MTLLPSNATKYERALEKTCARSFSLPVLINTLRNPFKCPKETLPWLAYEWSVDEWNEEWSEEQKRQVVAQAIAVHKKKGTRGAVEDAINALGYNINAIEWWEQSPKGKPATYQLDITADGRGVSEDVVDGLLKVVARTKNTRSHMSKLRVTGSVSETFYSGACVIAGDTVAIEPLTPEDIETSGVYVAACSYTIYESMG</sequence>
<dbReference type="Pfam" id="PF09684">
    <property type="entry name" value="Tail_P2_I"/>
    <property type="match status" value="1"/>
</dbReference>
<evidence type="ECO:0000313" key="2">
    <source>
        <dbReference type="Proteomes" id="UP000184694"/>
    </source>
</evidence>
<protein>
    <submittedName>
        <fullName evidence="1">Phage tail protein, P2 protein I family</fullName>
    </submittedName>
</protein>
<dbReference type="OrthoDB" id="90759at2"/>
<keyword evidence="2" id="KW-1185">Reference proteome</keyword>
<dbReference type="RefSeq" id="WP_074217115.1">
    <property type="nucleotide sequence ID" value="NZ_FSRG01000006.1"/>
</dbReference>
<dbReference type="STRING" id="1121457.SAMN02745161_2336"/>
<reference evidence="2" key="1">
    <citation type="submission" date="2016-11" db="EMBL/GenBank/DDBJ databases">
        <authorList>
            <person name="Varghese N."/>
            <person name="Submissions S."/>
        </authorList>
    </citation>
    <scope>NUCLEOTIDE SEQUENCE [LARGE SCALE GENOMIC DNA]</scope>
    <source>
        <strain evidence="2">DSM 17456</strain>
    </source>
</reference>
<dbReference type="Proteomes" id="UP000184694">
    <property type="component" value="Unassembled WGS sequence"/>
</dbReference>